<evidence type="ECO:0000313" key="2">
    <source>
        <dbReference type="Proteomes" id="UP001322138"/>
    </source>
</evidence>
<comment type="caution">
    <text evidence="1">The sequence shown here is derived from an EMBL/GenBank/DDBJ whole genome shotgun (WGS) entry which is preliminary data.</text>
</comment>
<dbReference type="Proteomes" id="UP001322138">
    <property type="component" value="Unassembled WGS sequence"/>
</dbReference>
<gene>
    <name evidence="1" type="ORF">QC761_0079210</name>
</gene>
<dbReference type="GeneID" id="87892127"/>
<reference evidence="1 2" key="1">
    <citation type="journal article" date="2023" name="bioRxiv">
        <title>High-quality genome assemblies of four members of thePodospora anserinaspecies complex.</title>
        <authorList>
            <person name="Ament-Velasquez S.L."/>
            <person name="Vogan A.A."/>
            <person name="Wallerman O."/>
            <person name="Hartmann F."/>
            <person name="Gautier V."/>
            <person name="Silar P."/>
            <person name="Giraud T."/>
            <person name="Johannesson H."/>
        </authorList>
    </citation>
    <scope>NUCLEOTIDE SEQUENCE [LARGE SCALE GENOMIC DNA]</scope>
    <source>
        <strain evidence="1 2">CBS 112042</strain>
    </source>
</reference>
<accession>A0ABR0FD87</accession>
<sequence>MHNACSLLTQTGGITRISQHCAILATLYTAERPRPGCRGCDSHLLLHFAPLCRDLHSAHHARHSPCSLTPCLAVASAGIEHST</sequence>
<keyword evidence="2" id="KW-1185">Reference proteome</keyword>
<dbReference type="RefSeq" id="XP_062730901.1">
    <property type="nucleotide sequence ID" value="XM_062872822.1"/>
</dbReference>
<organism evidence="1 2">
    <name type="scientific">Podospora bellae-mahoneyi</name>
    <dbReference type="NCBI Taxonomy" id="2093777"/>
    <lineage>
        <taxon>Eukaryota</taxon>
        <taxon>Fungi</taxon>
        <taxon>Dikarya</taxon>
        <taxon>Ascomycota</taxon>
        <taxon>Pezizomycotina</taxon>
        <taxon>Sordariomycetes</taxon>
        <taxon>Sordariomycetidae</taxon>
        <taxon>Sordariales</taxon>
        <taxon>Podosporaceae</taxon>
        <taxon>Podospora</taxon>
    </lineage>
</organism>
<dbReference type="EMBL" id="JAFFGZ010000007">
    <property type="protein sequence ID" value="KAK4641925.1"/>
    <property type="molecule type" value="Genomic_DNA"/>
</dbReference>
<evidence type="ECO:0000313" key="1">
    <source>
        <dbReference type="EMBL" id="KAK4641925.1"/>
    </source>
</evidence>
<protein>
    <submittedName>
        <fullName evidence="1">Uncharacterized protein</fullName>
    </submittedName>
</protein>
<name>A0ABR0FD87_9PEZI</name>
<proteinExistence type="predicted"/>